<gene>
    <name evidence="4" type="ORF">GB883_06565</name>
</gene>
<evidence type="ECO:0000256" key="1">
    <source>
        <dbReference type="ARBA" id="ARBA00006499"/>
    </source>
</evidence>
<feature type="domain" description="Phospholipase/carboxylesterase/thioesterase" evidence="3">
    <location>
        <begin position="21"/>
        <end position="220"/>
    </location>
</feature>
<keyword evidence="5" id="KW-1185">Reference proteome</keyword>
<evidence type="ECO:0000259" key="3">
    <source>
        <dbReference type="Pfam" id="PF02230"/>
    </source>
</evidence>
<dbReference type="PANTHER" id="PTHR10655:SF17">
    <property type="entry name" value="LYSOPHOSPHOLIPASE-LIKE PROTEIN 1"/>
    <property type="match status" value="1"/>
</dbReference>
<dbReference type="InterPro" id="IPR003140">
    <property type="entry name" value="PLipase/COase/thioEstase"/>
</dbReference>
<dbReference type="SUPFAM" id="SSF53474">
    <property type="entry name" value="alpha/beta-Hydrolases"/>
    <property type="match status" value="1"/>
</dbReference>
<dbReference type="InterPro" id="IPR029058">
    <property type="entry name" value="AB_hydrolase_fold"/>
</dbReference>
<name>A0A7J5URB5_9MICO</name>
<comment type="caution">
    <text evidence="4">The sequence shown here is derived from an EMBL/GenBank/DDBJ whole genome shotgun (WGS) entry which is preliminary data.</text>
</comment>
<dbReference type="InterPro" id="IPR050565">
    <property type="entry name" value="LYPA1-2/EST-like"/>
</dbReference>
<dbReference type="RefSeq" id="WP_152203953.1">
    <property type="nucleotide sequence ID" value="NZ_VUKF01000038.1"/>
</dbReference>
<dbReference type="AlphaFoldDB" id="A0A7J5URB5"/>
<dbReference type="GO" id="GO:0016787">
    <property type="term" value="F:hydrolase activity"/>
    <property type="evidence" value="ECO:0007669"/>
    <property type="project" value="UniProtKB-KW"/>
</dbReference>
<evidence type="ECO:0000313" key="4">
    <source>
        <dbReference type="EMBL" id="KAE8764948.1"/>
    </source>
</evidence>
<evidence type="ECO:0000256" key="2">
    <source>
        <dbReference type="ARBA" id="ARBA00022801"/>
    </source>
</evidence>
<reference evidence="4 5" key="1">
    <citation type="submission" date="2019-10" db="EMBL/GenBank/DDBJ databases">
        <title>Georgenia wutianyii sp. nov. and Georgenia yuyongxinii sp. nov. isolated from plateau pika (Ochotona curzoniae) in the Qinghai-Tibet plateau of China.</title>
        <authorList>
            <person name="Tian Z."/>
        </authorList>
    </citation>
    <scope>NUCLEOTIDE SEQUENCE [LARGE SCALE GENOMIC DNA]</scope>
    <source>
        <strain evidence="4 5">DSM 21501</strain>
    </source>
</reference>
<accession>A0A7J5URB5</accession>
<dbReference type="Proteomes" id="UP000451860">
    <property type="component" value="Unassembled WGS sequence"/>
</dbReference>
<proteinExistence type="inferred from homology"/>
<comment type="similarity">
    <text evidence="1">Belongs to the AB hydrolase superfamily. AB hydrolase 2 family.</text>
</comment>
<evidence type="ECO:0000313" key="5">
    <source>
        <dbReference type="Proteomes" id="UP000451860"/>
    </source>
</evidence>
<sequence>MPVPVIDPDVVLWSAPPADRAGRPLLVLLHGYGSNERDLFALAPHLPPTYVVASLRAPGTNQFGHEWFSLDGELAGARGHEQSAVTDRLREDGANAAARAVRAWLSGLGESFSSVALGGFSQGGAIATQVLRQDPEGAAFVVNLSGFVAPGELDGDAVLAERRPPVFWARGAADQVIAPFLVERAERWLPAHATLTRRVYPGLGHGISGQTLADLVAFLDERADGGAGPAT</sequence>
<dbReference type="Pfam" id="PF02230">
    <property type="entry name" value="Abhydrolase_2"/>
    <property type="match status" value="1"/>
</dbReference>
<dbReference type="OrthoDB" id="9780848at2"/>
<keyword evidence="2" id="KW-0378">Hydrolase</keyword>
<dbReference type="Gene3D" id="3.40.50.1820">
    <property type="entry name" value="alpha/beta hydrolase"/>
    <property type="match status" value="1"/>
</dbReference>
<dbReference type="EMBL" id="WHJE01000019">
    <property type="protein sequence ID" value="KAE8764948.1"/>
    <property type="molecule type" value="Genomic_DNA"/>
</dbReference>
<protein>
    <submittedName>
        <fullName evidence="4">Esterase</fullName>
    </submittedName>
</protein>
<dbReference type="PANTHER" id="PTHR10655">
    <property type="entry name" value="LYSOPHOSPHOLIPASE-RELATED"/>
    <property type="match status" value="1"/>
</dbReference>
<organism evidence="4 5">
    <name type="scientific">Georgenia thermotolerans</name>
    <dbReference type="NCBI Taxonomy" id="527326"/>
    <lineage>
        <taxon>Bacteria</taxon>
        <taxon>Bacillati</taxon>
        <taxon>Actinomycetota</taxon>
        <taxon>Actinomycetes</taxon>
        <taxon>Micrococcales</taxon>
        <taxon>Bogoriellaceae</taxon>
        <taxon>Georgenia</taxon>
    </lineage>
</organism>